<accession>A0A9P7S1R4</accession>
<dbReference type="EMBL" id="CM032184">
    <property type="protein sequence ID" value="KAG7093518.1"/>
    <property type="molecule type" value="Genomic_DNA"/>
</dbReference>
<reference evidence="1" key="1">
    <citation type="journal article" date="2021" name="Genome Biol. Evol.">
        <title>The assembled and annotated genome of the fairy-ring fungus Marasmius oreades.</title>
        <authorList>
            <person name="Hiltunen M."/>
            <person name="Ament-Velasquez S.L."/>
            <person name="Johannesson H."/>
        </authorList>
    </citation>
    <scope>NUCLEOTIDE SEQUENCE</scope>
    <source>
        <strain evidence="1">03SP1</strain>
    </source>
</reference>
<dbReference type="Proteomes" id="UP001049176">
    <property type="component" value="Chromosome 4"/>
</dbReference>
<protein>
    <submittedName>
        <fullName evidence="1">Uncharacterized protein</fullName>
    </submittedName>
</protein>
<evidence type="ECO:0000313" key="1">
    <source>
        <dbReference type="EMBL" id="KAG7093518.1"/>
    </source>
</evidence>
<comment type="caution">
    <text evidence="1">The sequence shown here is derived from an EMBL/GenBank/DDBJ whole genome shotgun (WGS) entry which is preliminary data.</text>
</comment>
<dbReference type="KEGG" id="more:E1B28_007192"/>
<name>A0A9P7S1R4_9AGAR</name>
<keyword evidence="2" id="KW-1185">Reference proteome</keyword>
<organism evidence="1 2">
    <name type="scientific">Marasmius oreades</name>
    <name type="common">fairy-ring Marasmius</name>
    <dbReference type="NCBI Taxonomy" id="181124"/>
    <lineage>
        <taxon>Eukaryota</taxon>
        <taxon>Fungi</taxon>
        <taxon>Dikarya</taxon>
        <taxon>Basidiomycota</taxon>
        <taxon>Agaricomycotina</taxon>
        <taxon>Agaricomycetes</taxon>
        <taxon>Agaricomycetidae</taxon>
        <taxon>Agaricales</taxon>
        <taxon>Marasmiineae</taxon>
        <taxon>Marasmiaceae</taxon>
        <taxon>Marasmius</taxon>
    </lineage>
</organism>
<dbReference type="OrthoDB" id="3047865at2759"/>
<evidence type="ECO:0000313" key="2">
    <source>
        <dbReference type="Proteomes" id="UP001049176"/>
    </source>
</evidence>
<sequence length="113" mass="12833">MVIDEIQTKEYVKGYGIDCDKVKAAIETTDDSDGRIDAVMEWILLRVDRDIHSLCIGRAIDGEPQSFHVIAFGEEAFHTDPEALRKKDILAPDYLKFLVEPFFIGPDVYEVVD</sequence>
<gene>
    <name evidence="1" type="ORF">E1B28_007192</name>
</gene>
<proteinExistence type="predicted"/>
<dbReference type="GeneID" id="66076268"/>
<dbReference type="RefSeq" id="XP_043009988.1">
    <property type="nucleotide sequence ID" value="XM_043151906.1"/>
</dbReference>
<dbReference type="AlphaFoldDB" id="A0A9P7S1R4"/>